<comment type="caution">
    <text evidence="9">The sequence shown here is derived from an EMBL/GenBank/DDBJ whole genome shotgun (WGS) entry which is preliminary data.</text>
</comment>
<dbReference type="Pfam" id="PF01697">
    <property type="entry name" value="Glyco_transf_92"/>
    <property type="match status" value="1"/>
</dbReference>
<keyword evidence="10" id="KW-1185">Reference proteome</keyword>
<proteinExistence type="inferred from homology"/>
<dbReference type="AlphaFoldDB" id="A0A553PU06"/>
<evidence type="ECO:0000313" key="10">
    <source>
        <dbReference type="Proteomes" id="UP000318571"/>
    </source>
</evidence>
<dbReference type="GO" id="GO:0016020">
    <property type="term" value="C:membrane"/>
    <property type="evidence" value="ECO:0007669"/>
    <property type="project" value="UniProtKB-SubCell"/>
</dbReference>
<gene>
    <name evidence="9" type="ORF">TCAL_13748</name>
</gene>
<dbReference type="PANTHER" id="PTHR21461">
    <property type="entry name" value="GLYCOSYLTRANSFERASE FAMILY 92 PROTEIN"/>
    <property type="match status" value="1"/>
</dbReference>
<dbReference type="InterPro" id="IPR008166">
    <property type="entry name" value="Glyco_transf_92"/>
</dbReference>
<dbReference type="OMA" id="WIEINIA"/>
<dbReference type="EC" id="2.4.1.-" evidence="8"/>
<comment type="subcellular location">
    <subcellularLocation>
        <location evidence="1">Membrane</location>
        <topology evidence="1">Single-pass membrane protein</topology>
    </subcellularLocation>
</comment>
<evidence type="ECO:0000313" key="9">
    <source>
        <dbReference type="EMBL" id="TRY81169.1"/>
    </source>
</evidence>
<dbReference type="GO" id="GO:0005737">
    <property type="term" value="C:cytoplasm"/>
    <property type="evidence" value="ECO:0007669"/>
    <property type="project" value="TreeGrafter"/>
</dbReference>
<evidence type="ECO:0000256" key="6">
    <source>
        <dbReference type="ARBA" id="ARBA00022989"/>
    </source>
</evidence>
<comment type="similarity">
    <text evidence="2 8">Belongs to the glycosyltransferase 92 family.</text>
</comment>
<evidence type="ECO:0000256" key="1">
    <source>
        <dbReference type="ARBA" id="ARBA00004167"/>
    </source>
</evidence>
<keyword evidence="4 8" id="KW-0808">Transferase</keyword>
<accession>A0A553PU06</accession>
<evidence type="ECO:0000256" key="7">
    <source>
        <dbReference type="ARBA" id="ARBA00023136"/>
    </source>
</evidence>
<evidence type="ECO:0000256" key="8">
    <source>
        <dbReference type="RuleBase" id="RU366017"/>
    </source>
</evidence>
<organism evidence="9 10">
    <name type="scientific">Tigriopus californicus</name>
    <name type="common">Marine copepod</name>
    <dbReference type="NCBI Taxonomy" id="6832"/>
    <lineage>
        <taxon>Eukaryota</taxon>
        <taxon>Metazoa</taxon>
        <taxon>Ecdysozoa</taxon>
        <taxon>Arthropoda</taxon>
        <taxon>Crustacea</taxon>
        <taxon>Multicrustacea</taxon>
        <taxon>Hexanauplia</taxon>
        <taxon>Copepoda</taxon>
        <taxon>Harpacticoida</taxon>
        <taxon>Harpacticidae</taxon>
        <taxon>Tigriopus</taxon>
    </lineage>
</organism>
<keyword evidence="3 8" id="KW-0328">Glycosyltransferase</keyword>
<dbReference type="PANTHER" id="PTHR21461:SF69">
    <property type="entry name" value="GLYCOSYLTRANSFERASE FAMILY 92 PROTEIN"/>
    <property type="match status" value="1"/>
</dbReference>
<evidence type="ECO:0000256" key="3">
    <source>
        <dbReference type="ARBA" id="ARBA00022676"/>
    </source>
</evidence>
<keyword evidence="5" id="KW-0812">Transmembrane</keyword>
<protein>
    <recommendedName>
        <fullName evidence="8">Glycosyltransferase family 92 protein</fullName>
        <ecNumber evidence="8">2.4.1.-</ecNumber>
    </recommendedName>
</protein>
<evidence type="ECO:0000256" key="5">
    <source>
        <dbReference type="ARBA" id="ARBA00022692"/>
    </source>
</evidence>
<dbReference type="EMBL" id="VCGU01000001">
    <property type="protein sequence ID" value="TRY81169.1"/>
    <property type="molecule type" value="Genomic_DNA"/>
</dbReference>
<evidence type="ECO:0000256" key="2">
    <source>
        <dbReference type="ARBA" id="ARBA00007647"/>
    </source>
</evidence>
<dbReference type="STRING" id="6832.A0A553PU06"/>
<dbReference type="GO" id="GO:0016757">
    <property type="term" value="F:glycosyltransferase activity"/>
    <property type="evidence" value="ECO:0007669"/>
    <property type="project" value="UniProtKB-UniRule"/>
</dbReference>
<sequence>MFCQMWFRDQKYPVEVPVAWSRYLHGNGVHGHWHPEMFFGHLITCPIPEKVIHKVPDVVTMVANSCDRSYNALKVWNERPKKIKDFAICVKSMWSPFKDNTKALIEWIEINIAQGAKSIQMYVQTITPNIRKVFDHYEQLGLVEIFQMEWPGSVPTSASPWLQQWYYPNVTWIHSSFDHYAYNDCLYRNLYKFQYIALLDLDELLMPTQHKTWRGLFQDLKNNGNDPLDYSSIMFYHLYFFGNKTGQSQTGHAMMDSDLRTAIPIPQAWQIKGFFNTQRNLIVFNHYTIDCITRSCETYHVDLSMGQLNHYRSDCVKVSIITPEICSTMKNTLTQDTLTKRYEDPVALNVFRTLQTIDFDPIYEG</sequence>
<evidence type="ECO:0000256" key="4">
    <source>
        <dbReference type="ARBA" id="ARBA00022679"/>
    </source>
</evidence>
<dbReference type="Proteomes" id="UP000318571">
    <property type="component" value="Chromosome 12"/>
</dbReference>
<keyword evidence="7" id="KW-0472">Membrane</keyword>
<name>A0A553PU06_TIGCA</name>
<reference evidence="9 10" key="1">
    <citation type="journal article" date="2018" name="Nat. Ecol. Evol.">
        <title>Genomic signatures of mitonuclear coevolution across populations of Tigriopus californicus.</title>
        <authorList>
            <person name="Barreto F.S."/>
            <person name="Watson E.T."/>
            <person name="Lima T.G."/>
            <person name="Willett C.S."/>
            <person name="Edmands S."/>
            <person name="Li W."/>
            <person name="Burton R.S."/>
        </authorList>
    </citation>
    <scope>NUCLEOTIDE SEQUENCE [LARGE SCALE GENOMIC DNA]</scope>
    <source>
        <strain evidence="9 10">San Diego</strain>
    </source>
</reference>
<keyword evidence="6" id="KW-1133">Transmembrane helix</keyword>